<reference evidence="2" key="1">
    <citation type="journal article" date="2020" name="mSystems">
        <title>Genome- and Community-Level Interaction Insights into Carbon Utilization and Element Cycling Functions of Hydrothermarchaeota in Hydrothermal Sediment.</title>
        <authorList>
            <person name="Zhou Z."/>
            <person name="Liu Y."/>
            <person name="Xu W."/>
            <person name="Pan J."/>
            <person name="Luo Z.H."/>
            <person name="Li M."/>
        </authorList>
    </citation>
    <scope>NUCLEOTIDE SEQUENCE [LARGE SCALE GENOMIC DNA]</scope>
    <source>
        <strain evidence="2">SpSt-1074</strain>
    </source>
</reference>
<proteinExistence type="predicted"/>
<protein>
    <recommendedName>
        <fullName evidence="1">CRISPR system ring nuclease SSO2081-like domain-containing protein</fullName>
    </recommendedName>
</protein>
<evidence type="ECO:0000313" key="2">
    <source>
        <dbReference type="EMBL" id="HHM44390.1"/>
    </source>
</evidence>
<dbReference type="AlphaFoldDB" id="A0A7J3VTH5"/>
<accession>A0A7J3VTH5</accession>
<sequence>MVVDRPDKSFKGVEPTLPVLRCLATMGTSPPVVSEFVDYVMRTERLDGVEILATSEQAVVESAVFAEAALRYRYPSLRVSTTVLGFSDILDESGNLKFMEAAAKALARLRRNGGRVYVCLAGGRKEMVASLVLLAQLTDVEALYHVVAPDIKSINIMLEKIRSHISSLARSSNPVEYYRQNKDVLDPVMYPPAQSYNVVRVPVLPYPSAFLNLLKQTLSREYVDGRQLKVDEAFLKRLRRAGLVRIVRNRVVVTDEGRLFYTHVLKHL</sequence>
<evidence type="ECO:0000259" key="1">
    <source>
        <dbReference type="Pfam" id="PF09623"/>
    </source>
</evidence>
<dbReference type="Pfam" id="PF09623">
    <property type="entry name" value="Cas_NE0113"/>
    <property type="match status" value="1"/>
</dbReference>
<feature type="domain" description="CRISPR system ring nuclease SSO2081-like" evidence="1">
    <location>
        <begin position="29"/>
        <end position="216"/>
    </location>
</feature>
<name>A0A7J3VTH5_CALS0</name>
<dbReference type="InterPro" id="IPR019092">
    <property type="entry name" value="SSO2081-like_dom"/>
</dbReference>
<organism evidence="2">
    <name type="scientific">Caldiarchaeum subterraneum</name>
    <dbReference type="NCBI Taxonomy" id="311458"/>
    <lineage>
        <taxon>Archaea</taxon>
        <taxon>Nitrososphaerota</taxon>
        <taxon>Candidatus Caldarchaeales</taxon>
        <taxon>Candidatus Caldarchaeaceae</taxon>
        <taxon>Candidatus Caldarchaeum</taxon>
    </lineage>
</organism>
<gene>
    <name evidence="2" type="ORF">ENM31_03725</name>
</gene>
<comment type="caution">
    <text evidence="2">The sequence shown here is derived from an EMBL/GenBank/DDBJ whole genome shotgun (WGS) entry which is preliminary data.</text>
</comment>
<dbReference type="EMBL" id="DRXH01000126">
    <property type="protein sequence ID" value="HHM44390.1"/>
    <property type="molecule type" value="Genomic_DNA"/>
</dbReference>